<feature type="compositionally biased region" description="Polar residues" evidence="1">
    <location>
        <begin position="1105"/>
        <end position="1117"/>
    </location>
</feature>
<comment type="caution">
    <text evidence="3">The sequence shown here is derived from an EMBL/GenBank/DDBJ whole genome shotgun (WGS) entry which is preliminary data.</text>
</comment>
<evidence type="ECO:0000256" key="1">
    <source>
        <dbReference type="SAM" id="MobiDB-lite"/>
    </source>
</evidence>
<feature type="compositionally biased region" description="Basic and acidic residues" evidence="1">
    <location>
        <begin position="969"/>
        <end position="983"/>
    </location>
</feature>
<name>A0AAD5YU60_9AGAR</name>
<dbReference type="AlphaFoldDB" id="A0AAD5YU60"/>
<dbReference type="InterPro" id="IPR013665">
    <property type="entry name" value="Sfi1_dom"/>
</dbReference>
<feature type="region of interest" description="Disordered" evidence="1">
    <location>
        <begin position="231"/>
        <end position="271"/>
    </location>
</feature>
<feature type="compositionally biased region" description="Low complexity" evidence="1">
    <location>
        <begin position="249"/>
        <end position="271"/>
    </location>
</feature>
<sequence length="1117" mass="129509">MRLAKTPHIPPAPPSIDLSVISSSTVVVPELLNLTHEDLEFIEAIINRAGPLATTFPLVFKAYNDVLKERGMDGDEVKYYGKLLKLGTMKGKNWGEKWEAVKKYHPQIQQRPQNNAGTASSRVKSRLKLAQEALTPVLPRLRDIDADTIPSDLDNEDHIADIPQYHETSNVFPSKRHSGMTRISETQNKQTQNKQTKISMISSLRGLPASMRDPLPSDTSLSEADTIAPYTPTPNGFTSKEGQSRPQARSITLTSTRKSLTTRSTPLSSTRFSGIRHNHVHHRDQDSTDEDDAWNKIRAQQLEAEADRFREERLLGRCWAVWSDSYQWIMASRIQIDQARNTFLLRLAFYHWRNSLASRRAIYSEVAVLDNERRICTFLALWRRKLREKQQTKWRADMRNKMNLIKDRQNARLLGKAWNLWTQKYQFALADQQYGSKLLLMAYIKWKEIFKRVDKIEGRAEHLIAIRDERLLLNCWEAWRAVTILTSAEKELTMRVQARIKWQAWSTWRKYTYNNRKADFFRDRCLKKRFFVRWQAGVQRIGALVARADKHSARRDKILACAILRVWIAHVRGKEMDRQRDQKLLYCSFLAWKKAVIQNRQREELATVFHQKTSIRVVSTTLNHWRRACKSHHEAYEAAARFYDAHLLKKTGHAWLSRFREAVEDRKRQKLVKKLQDRQAARILYRWLVATRKRRRCIQAELLVQEQVRQRTGRNVLSHWTQRVIFMRERELNAIETYSLKLERDAWSRLKSVYLRHRDNLKLLEDHLALKEEDILRRFFQRWKNVAHMAQHRRYVLQKKEDENKKKSASKSEIEMLMRSQQNLMYQAFSVWHAKARTKPAIIAVKFNAQHTKKKFYIKWREALPIAQKVRKVREKHENIILGRSFHQWLEAYRAKLVMKAVARARYLRLPTNGARGTSGPSPPFITPSSSASPPHESTPISSTKPYPIRPRGSFMSRRSTEQVPSNEEPTRDDNKAMNDHEGASPAGGRSRSSRLSRSPFGLGQGIGIVSLLRTNVHHNQQGKSDLSPPRPRFPFSGMTRSRRGSSINGAESRATAGPSLFASALAESTPPNHRSRSIASDDVIGRRAQWSRLGASRRVREPSPSGTSQSSAFSSP</sequence>
<accession>A0AAD5YU60</accession>
<feature type="region of interest" description="Disordered" evidence="1">
    <location>
        <begin position="1067"/>
        <end position="1117"/>
    </location>
</feature>
<organism evidence="3 4">
    <name type="scientific">Leucocoprinus birnbaumii</name>
    <dbReference type="NCBI Taxonomy" id="56174"/>
    <lineage>
        <taxon>Eukaryota</taxon>
        <taxon>Fungi</taxon>
        <taxon>Dikarya</taxon>
        <taxon>Basidiomycota</taxon>
        <taxon>Agaricomycotina</taxon>
        <taxon>Agaricomycetes</taxon>
        <taxon>Agaricomycetidae</taxon>
        <taxon>Agaricales</taxon>
        <taxon>Agaricineae</taxon>
        <taxon>Agaricaceae</taxon>
        <taxon>Leucocoprinus</taxon>
    </lineage>
</organism>
<reference evidence="3" key="1">
    <citation type="submission" date="2022-07" db="EMBL/GenBank/DDBJ databases">
        <title>Genome Sequence of Leucocoprinus birnbaumii.</title>
        <authorList>
            <person name="Buettner E."/>
        </authorList>
    </citation>
    <scope>NUCLEOTIDE SEQUENCE</scope>
    <source>
        <strain evidence="3">VT141</strain>
    </source>
</reference>
<feature type="region of interest" description="Disordered" evidence="1">
    <location>
        <begin position="1019"/>
        <end position="1055"/>
    </location>
</feature>
<feature type="compositionally biased region" description="Low complexity" evidence="1">
    <location>
        <begin position="984"/>
        <end position="1000"/>
    </location>
</feature>
<feature type="compositionally biased region" description="Polar residues" evidence="1">
    <location>
        <begin position="233"/>
        <end position="247"/>
    </location>
</feature>
<feature type="domain" description="Sfi1 spindle body" evidence="2">
    <location>
        <begin position="466"/>
        <end position="663"/>
    </location>
</feature>
<keyword evidence="4" id="KW-1185">Reference proteome</keyword>
<protein>
    <recommendedName>
        <fullName evidence="2">Sfi1 spindle body domain-containing protein</fullName>
    </recommendedName>
</protein>
<dbReference type="Proteomes" id="UP001213000">
    <property type="component" value="Unassembled WGS sequence"/>
</dbReference>
<evidence type="ECO:0000313" key="3">
    <source>
        <dbReference type="EMBL" id="KAJ3573974.1"/>
    </source>
</evidence>
<evidence type="ECO:0000313" key="4">
    <source>
        <dbReference type="Proteomes" id="UP001213000"/>
    </source>
</evidence>
<feature type="region of interest" description="Disordered" evidence="1">
    <location>
        <begin position="912"/>
        <end position="1000"/>
    </location>
</feature>
<gene>
    <name evidence="3" type="ORF">NP233_g2079</name>
</gene>
<proteinExistence type="predicted"/>
<dbReference type="EMBL" id="JANIEX010000085">
    <property type="protein sequence ID" value="KAJ3573974.1"/>
    <property type="molecule type" value="Genomic_DNA"/>
</dbReference>
<dbReference type="Pfam" id="PF08457">
    <property type="entry name" value="Sfi1"/>
    <property type="match status" value="1"/>
</dbReference>
<evidence type="ECO:0000259" key="2">
    <source>
        <dbReference type="Pfam" id="PF08457"/>
    </source>
</evidence>